<evidence type="ECO:0000313" key="9">
    <source>
        <dbReference type="Proteomes" id="UP000198548"/>
    </source>
</evidence>
<dbReference type="InterPro" id="IPR013780">
    <property type="entry name" value="Glyco_hydro_b"/>
</dbReference>
<feature type="domain" description="Right handed beta helix" evidence="5">
    <location>
        <begin position="292"/>
        <end position="408"/>
    </location>
</feature>
<feature type="domain" description="Glycoside hydrolase 120 insertion" evidence="6">
    <location>
        <begin position="78"/>
        <end position="187"/>
    </location>
</feature>
<dbReference type="GO" id="GO:0005576">
    <property type="term" value="C:extracellular region"/>
    <property type="evidence" value="ECO:0007669"/>
    <property type="project" value="UniProtKB-SubCell"/>
</dbReference>
<dbReference type="InterPro" id="IPR049169">
    <property type="entry name" value="Glyco_hydro_120_ins"/>
</dbReference>
<dbReference type="Pfam" id="PF21258">
    <property type="entry name" value="Glyco_hydro_120_ins"/>
    <property type="match status" value="1"/>
</dbReference>
<evidence type="ECO:0000259" key="6">
    <source>
        <dbReference type="Pfam" id="PF21258"/>
    </source>
</evidence>
<dbReference type="Pfam" id="PF13229">
    <property type="entry name" value="Beta_helix"/>
    <property type="match status" value="1"/>
</dbReference>
<name>A0A1H7UJF0_9LACT</name>
<dbReference type="Pfam" id="PF07602">
    <property type="entry name" value="DUF1565"/>
    <property type="match status" value="1"/>
</dbReference>
<evidence type="ECO:0008006" key="11">
    <source>
        <dbReference type="Google" id="ProtNLM"/>
    </source>
</evidence>
<evidence type="ECO:0000313" key="8">
    <source>
        <dbReference type="EMBL" id="SEL96835.1"/>
    </source>
</evidence>
<evidence type="ECO:0000259" key="5">
    <source>
        <dbReference type="Pfam" id="PF13229"/>
    </source>
</evidence>
<keyword evidence="3" id="KW-0732">Signal</keyword>
<reference evidence="7 10" key="2">
    <citation type="submission" date="2019-07" db="EMBL/GenBank/DDBJ databases">
        <title>Whole genome shotgun sequence of Alkalibacterium putridalgicola NBRC 103243.</title>
        <authorList>
            <person name="Hosoyama A."/>
            <person name="Uohara A."/>
            <person name="Ohji S."/>
            <person name="Ichikawa N."/>
        </authorList>
    </citation>
    <scope>NUCLEOTIDE SEQUENCE [LARGE SCALE GENOMIC DNA]</scope>
    <source>
        <strain evidence="7 10">NBRC 103243</strain>
    </source>
</reference>
<evidence type="ECO:0000259" key="4">
    <source>
        <dbReference type="Pfam" id="PF07602"/>
    </source>
</evidence>
<comment type="subcellular location">
    <subcellularLocation>
        <location evidence="1">Secreted</location>
    </subcellularLocation>
</comment>
<dbReference type="InterPro" id="IPR011050">
    <property type="entry name" value="Pectin_lyase_fold/virulence"/>
</dbReference>
<sequence length="671" mass="74878">MNYHVSKQGNDQSKGTADHPFQTLSRAASIAMPGDTVTVHAGEYREWVDPANGGTEENRITYKSAGDGEVIITGAKRITDWQTEGDDVWSTEVPNSLFSVRNPYEVELSGDWLFDGALNAHLGDVYLDGKSLYECNSVDDVHKPEVWSEAKYSDDSLLKWYADVGPQTTKIWANFGGKDPRQENVEINVRPHCFWPEKPGLNYITVSGFTLRQASPQWAAPTEFQEGLIGPHWSKGWIIENNIISESKNVGISLGTEIDTGHADKQSKGGTQREQEVILRALRSGWDKETVGSHIVRNNIIHDCEQAGIVGHMGAAFSQISDNTIYNIHHKRLRHGAEVGGIKLHAALDTQITGNKIYTSYRGLWLDWQAQGTRISRNVFFDNLSEDLFVEVCHGPYLVDHNLFLSPMNFRDMAQGGAFVHNLFAGQFVVQSEISRTTPYHFPHETAMAGYSNITGGDDRYYNNIFLGDKDTNQEPVPITFFEHLPLKPRDETAEGEKAVMDGVPDDAICYLHPVGLGGYNKHPNAKDKKWWEYTKEELKELGDAADAILKGNAVLPVAMDGNLYLNHAVPSSHEPKAEVYEQKGVTVETDTAEGKVTVLYTEPELVRETTDLVVDTDLLGETYHAEMKYEQPDRSPYCLDTDFYGSKRTNASVTPGPFELTLEGPTTFEI</sequence>
<dbReference type="Proteomes" id="UP000198548">
    <property type="component" value="Unassembled WGS sequence"/>
</dbReference>
<evidence type="ECO:0000256" key="1">
    <source>
        <dbReference type="ARBA" id="ARBA00004613"/>
    </source>
</evidence>
<proteinExistence type="predicted"/>
<dbReference type="Gene3D" id="2.60.40.1180">
    <property type="entry name" value="Golgi alpha-mannosidase II"/>
    <property type="match status" value="1"/>
</dbReference>
<dbReference type="Proteomes" id="UP000321425">
    <property type="component" value="Unassembled WGS sequence"/>
</dbReference>
<feature type="domain" description="DUF1565" evidence="4">
    <location>
        <begin position="8"/>
        <end position="46"/>
    </location>
</feature>
<keyword evidence="2" id="KW-0964">Secreted</keyword>
<dbReference type="InterPro" id="IPR012334">
    <property type="entry name" value="Pectin_lyas_fold"/>
</dbReference>
<dbReference type="PANTHER" id="PTHR40088">
    <property type="entry name" value="PECTATE LYASE (EUROFUNG)"/>
    <property type="match status" value="1"/>
</dbReference>
<keyword evidence="10" id="KW-1185">Reference proteome</keyword>
<dbReference type="AlphaFoldDB" id="A0A1H7UJF0"/>
<dbReference type="OrthoDB" id="9765222at2"/>
<gene>
    <name evidence="7" type="ORF">APU01nite_03120</name>
    <name evidence="8" type="ORF">SAMN04488100_11815</name>
</gene>
<dbReference type="RefSeq" id="WP_091488438.1">
    <property type="nucleotide sequence ID" value="NZ_BJUX01000002.1"/>
</dbReference>
<protein>
    <recommendedName>
        <fullName evidence="11">Right handed beta helix region</fullName>
    </recommendedName>
</protein>
<dbReference type="InterPro" id="IPR052052">
    <property type="entry name" value="Polysaccharide_Lyase_9"/>
</dbReference>
<dbReference type="GO" id="GO:0016837">
    <property type="term" value="F:carbon-oxygen lyase activity, acting on polysaccharides"/>
    <property type="evidence" value="ECO:0007669"/>
    <property type="project" value="TreeGrafter"/>
</dbReference>
<evidence type="ECO:0000256" key="2">
    <source>
        <dbReference type="ARBA" id="ARBA00022525"/>
    </source>
</evidence>
<dbReference type="EMBL" id="BJUX01000002">
    <property type="protein sequence ID" value="GEK88273.1"/>
    <property type="molecule type" value="Genomic_DNA"/>
</dbReference>
<evidence type="ECO:0000256" key="3">
    <source>
        <dbReference type="ARBA" id="ARBA00022729"/>
    </source>
</evidence>
<dbReference type="PANTHER" id="PTHR40088:SF2">
    <property type="entry name" value="SECRETED SUGAR HYDROLASE"/>
    <property type="match status" value="1"/>
</dbReference>
<organism evidence="8 9">
    <name type="scientific">Alkalibacterium putridalgicola</name>
    <dbReference type="NCBI Taxonomy" id="426703"/>
    <lineage>
        <taxon>Bacteria</taxon>
        <taxon>Bacillati</taxon>
        <taxon>Bacillota</taxon>
        <taxon>Bacilli</taxon>
        <taxon>Lactobacillales</taxon>
        <taxon>Carnobacteriaceae</taxon>
        <taxon>Alkalibacterium</taxon>
    </lineage>
</organism>
<dbReference type="InterPro" id="IPR011459">
    <property type="entry name" value="DUF1565"/>
</dbReference>
<evidence type="ECO:0000313" key="10">
    <source>
        <dbReference type="Proteomes" id="UP000321425"/>
    </source>
</evidence>
<dbReference type="Gene3D" id="2.160.20.10">
    <property type="entry name" value="Single-stranded right-handed beta-helix, Pectin lyase-like"/>
    <property type="match status" value="1"/>
</dbReference>
<accession>A0A1H7UJF0</accession>
<evidence type="ECO:0000313" key="7">
    <source>
        <dbReference type="EMBL" id="GEK88273.1"/>
    </source>
</evidence>
<dbReference type="STRING" id="426703.SAMN04488100_11815"/>
<dbReference type="InterPro" id="IPR039448">
    <property type="entry name" value="Beta_helix"/>
</dbReference>
<dbReference type="EMBL" id="FOBL01000018">
    <property type="protein sequence ID" value="SEL96835.1"/>
    <property type="molecule type" value="Genomic_DNA"/>
</dbReference>
<dbReference type="SUPFAM" id="SSF51126">
    <property type="entry name" value="Pectin lyase-like"/>
    <property type="match status" value="1"/>
</dbReference>
<reference evidence="8 9" key="1">
    <citation type="submission" date="2016-10" db="EMBL/GenBank/DDBJ databases">
        <authorList>
            <person name="de Groot N.N."/>
        </authorList>
    </citation>
    <scope>NUCLEOTIDE SEQUENCE [LARGE SCALE GENOMIC DNA]</scope>
    <source>
        <strain evidence="8 9">DSM 19182</strain>
    </source>
</reference>